<evidence type="ECO:0000313" key="4">
    <source>
        <dbReference type="EMBL" id="GLB28485.1"/>
    </source>
</evidence>
<dbReference type="Proteomes" id="UP001419084">
    <property type="component" value="Unassembled WGS sequence"/>
</dbReference>
<feature type="coiled-coil region" evidence="1">
    <location>
        <begin position="279"/>
        <end position="306"/>
    </location>
</feature>
<organism evidence="4 5">
    <name type="scientific">Lacrimispora amygdalina</name>
    <dbReference type="NCBI Taxonomy" id="253257"/>
    <lineage>
        <taxon>Bacteria</taxon>
        <taxon>Bacillati</taxon>
        <taxon>Bacillota</taxon>
        <taxon>Clostridia</taxon>
        <taxon>Lachnospirales</taxon>
        <taxon>Lachnospiraceae</taxon>
        <taxon>Lacrimispora</taxon>
    </lineage>
</organism>
<feature type="region of interest" description="Disordered" evidence="2">
    <location>
        <begin position="381"/>
        <end position="403"/>
    </location>
</feature>
<evidence type="ECO:0000256" key="2">
    <source>
        <dbReference type="SAM" id="MobiDB-lite"/>
    </source>
</evidence>
<evidence type="ECO:0000259" key="3">
    <source>
        <dbReference type="Pfam" id="PF03432"/>
    </source>
</evidence>
<dbReference type="InterPro" id="IPR005094">
    <property type="entry name" value="Endonuclease_MobA/VirD2"/>
</dbReference>
<keyword evidence="1" id="KW-0175">Coiled coil</keyword>
<feature type="domain" description="MobA/VirD2-like nuclease" evidence="3">
    <location>
        <begin position="49"/>
        <end position="173"/>
    </location>
</feature>
<name>A0ABQ5M1K4_9FIRM</name>
<accession>A0ABQ5M1K4</accession>
<sequence>MEKVYGNVKVNYAPCKSVGQLKGATDYILGNMEQQRKEGIIKTRDDLYMALGCNRDNFTNTQLITRKMHEKKYSRWLPNEILAHKMSISFHPEDNNKVTYEDAFQMAQDFAREFFWSKGYEVLFAVHTDTEHIHVHFIVSNCNLKDGSSYRRGPKELREMCAFFGEQCRERGLTHSYRDTFYVADKERVRKTFPEYQMKKRNKLSFEDELRTYIRLAMNSRNTKTIDDVVEELRSVYRINIRLKGNTISYALPHKPGKGGRLQAVRGSKLGDKFTVVGITEYMEKKEMKRLEYERLDAEIEKANDSIKDYDKWEETGKATPPEEVANVHLADILTDKESANDSKKDISFYEGFDQFREEHQIPEADDEIFYGAAFEDFNEEWQGNHGDGAGSTQEEAKTIPSPSEYRKLSFEERTKLLPPPSEDQMAELKAYQKRMGYGENLSGIKYKMSVFDDFQKEYEYRKKANEKQEEFIAPACRRGCRR</sequence>
<protein>
    <recommendedName>
        <fullName evidence="3">MobA/VirD2-like nuclease domain-containing protein</fullName>
    </recommendedName>
</protein>
<evidence type="ECO:0000256" key="1">
    <source>
        <dbReference type="SAM" id="Coils"/>
    </source>
</evidence>
<comment type="caution">
    <text evidence="4">The sequence shown here is derived from an EMBL/GenBank/DDBJ whole genome shotgun (WGS) entry which is preliminary data.</text>
</comment>
<dbReference type="RefSeq" id="WP_138205315.1">
    <property type="nucleotide sequence ID" value="NZ_BRPJ01000007.1"/>
</dbReference>
<proteinExistence type="predicted"/>
<evidence type="ECO:0000313" key="5">
    <source>
        <dbReference type="Proteomes" id="UP001419084"/>
    </source>
</evidence>
<dbReference type="Gene3D" id="3.30.930.30">
    <property type="match status" value="1"/>
</dbReference>
<dbReference type="EMBL" id="BRPJ01000007">
    <property type="protein sequence ID" value="GLB28485.1"/>
    <property type="molecule type" value="Genomic_DNA"/>
</dbReference>
<dbReference type="Pfam" id="PF03432">
    <property type="entry name" value="Relaxase"/>
    <property type="match status" value="1"/>
</dbReference>
<keyword evidence="5" id="KW-1185">Reference proteome</keyword>
<reference evidence="4 5" key="1">
    <citation type="journal article" date="2024" name="Int. J. Syst. Evol. Microbiol.">
        <title>Lacrimispora brassicae sp. nov. isolated from fermented cabbage, and proposal of Clostridium indicum Gundawar et al. 2019 and Clostridium methoxybenzovorans Mechichi et al. 1999 as heterotypic synonyms of Lacrimispora amygdalina (Parshina et al. 2003) Haas and Blanchard 2020 and Lacrimispora indolis (McClung and McCoy 1957) Haas and Blanchard 2020, respectively.</title>
        <authorList>
            <person name="Kobayashi H."/>
            <person name="Tanizawa Y."/>
            <person name="Sakamoto M."/>
            <person name="Ohkuma M."/>
            <person name="Tohno M."/>
        </authorList>
    </citation>
    <scope>NUCLEOTIDE SEQUENCE [LARGE SCALE GENOMIC DNA]</scope>
    <source>
        <strain evidence="4 5">DSM 12857</strain>
    </source>
</reference>
<gene>
    <name evidence="4" type="ORF">LAD12857_04080</name>
</gene>